<dbReference type="AlphaFoldDB" id="A0A132AGE8"/>
<sequence>MFLKAKNRCHRLFNVHRLKSNLKHSIRSSWIWSSLSPPWSSSSFLLIDHRIEKSFSTKVIGIETSCDDTGIAIVDSNGHILSEVCANQTAIHVSNGGIIPPVARDLHRSMIDRCVINCFQNGDILPNELSAIAVTVKPGLPLSLLVGCNYAKKLSAKYELPVIPIHHMEAHALTAMIEYDQLDFPFVTLLISGGHCLICFVRGLDDFQLMGQSLDIAPGDILDKTGRSLRLKNLGPPFNMMSGGAAIELLAKNGDPFSYFTKVTSHPLYSSRFRTCNFSFSGLLTAIQRKIGELEQENQQAPDQVLDEAPNLCASILYVLSFILIKRLQRAFQFLDEKEMLPIHYPRKLVISGGCASNRFIGSMIRNYCQHDGIELYIPTPKLCTDNGVMIAWNGILKLHNEQNFSSNFVLRKQRYIRSLAIDSRAKLGTDISQNVTDANIKCEKIDIKSFVDFL</sequence>
<comment type="subcellular location">
    <subcellularLocation>
        <location evidence="7">Mitochondrion</location>
    </subcellularLocation>
</comment>
<dbReference type="GO" id="GO:0005739">
    <property type="term" value="C:mitochondrion"/>
    <property type="evidence" value="ECO:0007669"/>
    <property type="project" value="UniProtKB-SubCell"/>
</dbReference>
<organism evidence="10 13">
    <name type="scientific">Sarcoptes scabiei</name>
    <name type="common">Itch mite</name>
    <name type="synonym">Acarus scabiei</name>
    <dbReference type="NCBI Taxonomy" id="52283"/>
    <lineage>
        <taxon>Eukaryota</taxon>
        <taxon>Metazoa</taxon>
        <taxon>Ecdysozoa</taxon>
        <taxon>Arthropoda</taxon>
        <taxon>Chelicerata</taxon>
        <taxon>Arachnida</taxon>
        <taxon>Acari</taxon>
        <taxon>Acariformes</taxon>
        <taxon>Sarcoptiformes</taxon>
        <taxon>Astigmata</taxon>
        <taxon>Psoroptidia</taxon>
        <taxon>Sarcoptoidea</taxon>
        <taxon>Sarcoptidae</taxon>
        <taxon>Sarcoptinae</taxon>
        <taxon>Sarcoptes</taxon>
    </lineage>
</organism>
<keyword evidence="2 7" id="KW-0808">Transferase</keyword>
<evidence type="ECO:0000313" key="10">
    <source>
        <dbReference type="EMBL" id="KPM09520.1"/>
    </source>
</evidence>
<dbReference type="CDD" id="cd24134">
    <property type="entry name" value="ASKHA_NBD_OSGEPL1_QRI7_euk"/>
    <property type="match status" value="1"/>
</dbReference>
<comment type="subunit">
    <text evidence="7">Homodimer.</text>
</comment>
<evidence type="ECO:0000256" key="5">
    <source>
        <dbReference type="ARBA" id="ARBA00023315"/>
    </source>
</evidence>
<keyword evidence="4 7" id="KW-0479">Metal-binding</keyword>
<evidence type="ECO:0000313" key="11">
    <source>
        <dbReference type="EnsemblMetazoa" id="KAF7489589.1"/>
    </source>
</evidence>
<evidence type="ECO:0000313" key="13">
    <source>
        <dbReference type="Proteomes" id="UP000616769"/>
    </source>
</evidence>
<dbReference type="InterPro" id="IPR017861">
    <property type="entry name" value="KAE1/TsaD"/>
</dbReference>
<dbReference type="HAMAP" id="MF_01445">
    <property type="entry name" value="TsaD"/>
    <property type="match status" value="1"/>
</dbReference>
<evidence type="ECO:0000256" key="7">
    <source>
        <dbReference type="HAMAP-Rule" id="MF_03179"/>
    </source>
</evidence>
<comment type="similarity">
    <text evidence="7">Belongs to the KAE1 / TsaD family.</text>
</comment>
<keyword evidence="7" id="KW-0496">Mitochondrion</keyword>
<comment type="cofactor">
    <cofactor evidence="7">
        <name>a divalent metal cation</name>
        <dbReference type="ChEBI" id="CHEBI:60240"/>
    </cofactor>
    <text evidence="7">Binds 1 divalent metal cation per subunit.</text>
</comment>
<dbReference type="Proteomes" id="UP000070412">
    <property type="component" value="Unassembled WGS sequence"/>
</dbReference>
<name>A0A132AGE8_SARSC</name>
<proteinExistence type="inferred from homology"/>
<reference evidence="10 13" key="1">
    <citation type="journal article" date="2015" name="Parasit. Vectors">
        <title>Draft genome of the scabies mite.</title>
        <authorList>
            <person name="Rider S.D.Jr."/>
            <person name="Morgan M.S."/>
            <person name="Arlian L.G."/>
        </authorList>
    </citation>
    <scope>NUCLEOTIDE SEQUENCE [LARGE SCALE GENOMIC DNA]</scope>
    <source>
        <strain evidence="10">Arlian Lab</strain>
    </source>
</reference>
<keyword evidence="3 7" id="KW-0819">tRNA processing</keyword>
<accession>A0A132AGE8</accession>
<evidence type="ECO:0000256" key="4">
    <source>
        <dbReference type="ARBA" id="ARBA00022723"/>
    </source>
</evidence>
<dbReference type="Proteomes" id="UP000616769">
    <property type="component" value="Unassembled WGS sequence"/>
</dbReference>
<gene>
    <name evidence="10" type="ORF">QR98_0080570</name>
    <name evidence="9" type="ORF">SSS_2455</name>
</gene>
<evidence type="ECO:0000256" key="2">
    <source>
        <dbReference type="ARBA" id="ARBA00022679"/>
    </source>
</evidence>
<dbReference type="EC" id="2.3.1.234" evidence="1"/>
<dbReference type="GO" id="GO:0046872">
    <property type="term" value="F:metal ion binding"/>
    <property type="evidence" value="ECO:0007669"/>
    <property type="project" value="UniProtKB-KW"/>
</dbReference>
<evidence type="ECO:0000313" key="9">
    <source>
        <dbReference type="EMBL" id="KAF7489589.1"/>
    </source>
</evidence>
<reference evidence="11" key="4">
    <citation type="submission" date="2022-06" db="UniProtKB">
        <authorList>
            <consortium name="EnsemblMetazoa"/>
        </authorList>
    </citation>
    <scope>IDENTIFICATION</scope>
</reference>
<dbReference type="InterPro" id="IPR043129">
    <property type="entry name" value="ATPase_NBD"/>
</dbReference>
<dbReference type="NCBIfam" id="TIGR00329">
    <property type="entry name" value="gcp_kae1"/>
    <property type="match status" value="1"/>
</dbReference>
<dbReference type="EnsemblMetazoa" id="SSS_2455s_mrna">
    <property type="protein sequence ID" value="KAF7489589.1"/>
    <property type="gene ID" value="SSS_2455"/>
</dbReference>
<feature type="domain" description="Gcp-like" evidence="8">
    <location>
        <begin position="79"/>
        <end position="393"/>
    </location>
</feature>
<evidence type="ECO:0000256" key="6">
    <source>
        <dbReference type="ARBA" id="ARBA00048117"/>
    </source>
</evidence>
<reference evidence="12" key="2">
    <citation type="journal article" date="2020" name="PLoS Negl. Trop. Dis.">
        <title>High-quality nuclear genome for Sarcoptes scabiei-A critical resource for a neglected parasite.</title>
        <authorList>
            <person name="Korhonen P.K."/>
            <person name="Gasser R.B."/>
            <person name="Ma G."/>
            <person name="Wang T."/>
            <person name="Stroehlein A.J."/>
            <person name="Young N.D."/>
            <person name="Ang C.S."/>
            <person name="Fernando D.D."/>
            <person name="Lu H.C."/>
            <person name="Taylor S."/>
            <person name="Reynolds S.L."/>
            <person name="Mofiz E."/>
            <person name="Najaraj S.H."/>
            <person name="Gowda H."/>
            <person name="Madugundu A."/>
            <person name="Renuse S."/>
            <person name="Holt D."/>
            <person name="Pandey A."/>
            <person name="Papenfuss A.T."/>
            <person name="Fischer K."/>
        </authorList>
    </citation>
    <scope>NUCLEOTIDE SEQUENCE [LARGE SCALE GENOMIC DNA]</scope>
</reference>
<dbReference type="PRINTS" id="PR00789">
    <property type="entry name" value="OSIALOPTASE"/>
</dbReference>
<comment type="catalytic activity">
    <reaction evidence="6 7">
        <text>L-threonylcarbamoyladenylate + adenosine(37) in tRNA = N(6)-L-threonylcarbamoyladenosine(37) in tRNA + AMP + H(+)</text>
        <dbReference type="Rhea" id="RHEA:37059"/>
        <dbReference type="Rhea" id="RHEA-COMP:10162"/>
        <dbReference type="Rhea" id="RHEA-COMP:10163"/>
        <dbReference type="ChEBI" id="CHEBI:15378"/>
        <dbReference type="ChEBI" id="CHEBI:73682"/>
        <dbReference type="ChEBI" id="CHEBI:74411"/>
        <dbReference type="ChEBI" id="CHEBI:74418"/>
        <dbReference type="ChEBI" id="CHEBI:456215"/>
        <dbReference type="EC" id="2.3.1.234"/>
    </reaction>
</comment>
<dbReference type="Pfam" id="PF00814">
    <property type="entry name" value="TsaD"/>
    <property type="match status" value="1"/>
</dbReference>
<dbReference type="PANTHER" id="PTHR11735">
    <property type="entry name" value="TRNA N6-ADENOSINE THREONYLCARBAMOYLTRANSFERASE"/>
    <property type="match status" value="1"/>
</dbReference>
<dbReference type="VEuPathDB" id="VectorBase:SSCA009749"/>
<evidence type="ECO:0000256" key="1">
    <source>
        <dbReference type="ARBA" id="ARBA00012156"/>
    </source>
</evidence>
<keyword evidence="12" id="KW-1185">Reference proteome</keyword>
<dbReference type="Gene3D" id="3.30.420.40">
    <property type="match status" value="2"/>
</dbReference>
<keyword evidence="5 7" id="KW-0012">Acyltransferase</keyword>
<dbReference type="GO" id="GO:0002949">
    <property type="term" value="P:tRNA threonylcarbamoyladenosine modification"/>
    <property type="evidence" value="ECO:0007669"/>
    <property type="project" value="UniProtKB-UniRule"/>
</dbReference>
<comment type="function">
    <text evidence="7">Required for the formation of a threonylcarbamoyl group on adenosine at position 37 (t(6)A37) in mitochondrial tRNAs that read codons beginning with adenine. Probably involved in the transfer of the threonylcarbamoyl moiety of threonylcarbamoyl-AMP (TC-AMP) to the N6 group of A37. Involved in mitochondrial genome maintenance.</text>
</comment>
<dbReference type="InterPro" id="IPR022450">
    <property type="entry name" value="TsaD"/>
</dbReference>
<evidence type="ECO:0000313" key="12">
    <source>
        <dbReference type="Proteomes" id="UP000070412"/>
    </source>
</evidence>
<evidence type="ECO:0000256" key="3">
    <source>
        <dbReference type="ARBA" id="ARBA00022694"/>
    </source>
</evidence>
<dbReference type="GO" id="GO:0061711">
    <property type="term" value="F:tRNA N(6)-L-threonylcarbamoyladenine synthase activity"/>
    <property type="evidence" value="ECO:0007669"/>
    <property type="project" value="UniProtKB-EC"/>
</dbReference>
<dbReference type="EMBL" id="WVUK01000064">
    <property type="protein sequence ID" value="KAF7489589.1"/>
    <property type="molecule type" value="Genomic_DNA"/>
</dbReference>
<dbReference type="PANTHER" id="PTHR11735:SF6">
    <property type="entry name" value="TRNA N6-ADENOSINE THREONYLCARBAMOYLTRANSFERASE, MITOCHONDRIAL"/>
    <property type="match status" value="1"/>
</dbReference>
<dbReference type="SUPFAM" id="SSF53067">
    <property type="entry name" value="Actin-like ATPase domain"/>
    <property type="match status" value="1"/>
</dbReference>
<reference evidence="9" key="3">
    <citation type="submission" date="2020-01" db="EMBL/GenBank/DDBJ databases">
        <authorList>
            <person name="Korhonen P.K.K."/>
            <person name="Guangxu M.G."/>
            <person name="Wang T.W."/>
            <person name="Stroehlein A.J.S."/>
            <person name="Young N.D."/>
            <person name="Ang C.-S.A."/>
            <person name="Fernando D.W.F."/>
            <person name="Lu H.L."/>
            <person name="Taylor S.T."/>
            <person name="Ehtesham M.E.M."/>
            <person name="Najaraj S.H.N."/>
            <person name="Harsha G.H.G."/>
            <person name="Madugundu A.M."/>
            <person name="Renuse S.R."/>
            <person name="Holt D.H."/>
            <person name="Pandey A.P."/>
            <person name="Papenfuss A.P."/>
            <person name="Gasser R.B.G."/>
            <person name="Fischer K.F."/>
        </authorList>
    </citation>
    <scope>NUCLEOTIDE SEQUENCE</scope>
    <source>
        <strain evidence="9">SSS_KF_BRIS2020</strain>
    </source>
</reference>
<protein>
    <recommendedName>
        <fullName evidence="1">N(6)-L-threonylcarbamoyladenine synthase</fullName>
        <ecNumber evidence="1">2.3.1.234</ecNumber>
    </recommendedName>
</protein>
<dbReference type="OrthoDB" id="10259622at2759"/>
<evidence type="ECO:0000259" key="8">
    <source>
        <dbReference type="Pfam" id="PF00814"/>
    </source>
</evidence>
<dbReference type="InterPro" id="IPR000905">
    <property type="entry name" value="Gcp-like_dom"/>
</dbReference>
<dbReference type="EMBL" id="JXLN01013671">
    <property type="protein sequence ID" value="KPM09520.1"/>
    <property type="molecule type" value="Genomic_DNA"/>
</dbReference>